<dbReference type="EMBL" id="KQ964248">
    <property type="protein sequence ID" value="KXJ93369.1"/>
    <property type="molecule type" value="Genomic_DNA"/>
</dbReference>
<dbReference type="PANTHER" id="PTHR43918">
    <property type="entry name" value="ACETYLCHOLINESTERASE"/>
    <property type="match status" value="1"/>
</dbReference>
<feature type="signal peptide" evidence="3">
    <location>
        <begin position="1"/>
        <end position="21"/>
    </location>
</feature>
<keyword evidence="3" id="KW-0732">Signal</keyword>
<evidence type="ECO:0000256" key="3">
    <source>
        <dbReference type="RuleBase" id="RU361235"/>
    </source>
</evidence>
<feature type="chain" id="PRO_5007230152" description="Carboxylic ester hydrolase" evidence="3">
    <location>
        <begin position="22"/>
        <end position="557"/>
    </location>
</feature>
<reference evidence="6" key="1">
    <citation type="submission" date="2016-02" db="EMBL/GenBank/DDBJ databases">
        <title>Draft genome sequence of Microdochium bolleyi, a fungal endophyte of beachgrass.</title>
        <authorList>
            <consortium name="DOE Joint Genome Institute"/>
            <person name="David A.S."/>
            <person name="May G."/>
            <person name="Haridas S."/>
            <person name="Lim J."/>
            <person name="Wang M."/>
            <person name="Labutti K."/>
            <person name="Lipzen A."/>
            <person name="Barry K."/>
            <person name="Grigoriev I.V."/>
        </authorList>
    </citation>
    <scope>NUCLEOTIDE SEQUENCE [LARGE SCALE GENOMIC DNA]</scope>
    <source>
        <strain evidence="6">J235TASD1</strain>
    </source>
</reference>
<dbReference type="AlphaFoldDB" id="A0A136J880"/>
<evidence type="ECO:0000313" key="6">
    <source>
        <dbReference type="Proteomes" id="UP000070501"/>
    </source>
</evidence>
<dbReference type="Proteomes" id="UP000070501">
    <property type="component" value="Unassembled WGS sequence"/>
</dbReference>
<comment type="similarity">
    <text evidence="1 3">Belongs to the type-B carboxylesterase/lipase family.</text>
</comment>
<name>A0A136J880_9PEZI</name>
<protein>
    <recommendedName>
        <fullName evidence="3">Carboxylic ester hydrolase</fullName>
        <ecNumber evidence="3">3.1.1.-</ecNumber>
    </recommendedName>
</protein>
<dbReference type="GO" id="GO:0052689">
    <property type="term" value="F:carboxylic ester hydrolase activity"/>
    <property type="evidence" value="ECO:0007669"/>
    <property type="project" value="TreeGrafter"/>
</dbReference>
<dbReference type="InParanoid" id="A0A136J880"/>
<evidence type="ECO:0000256" key="1">
    <source>
        <dbReference type="ARBA" id="ARBA00005964"/>
    </source>
</evidence>
<evidence type="ECO:0000313" key="5">
    <source>
        <dbReference type="EMBL" id="KXJ93369.1"/>
    </source>
</evidence>
<feature type="domain" description="Carboxylesterase type B" evidence="4">
    <location>
        <begin position="34"/>
        <end position="399"/>
    </location>
</feature>
<accession>A0A136J880</accession>
<dbReference type="InterPro" id="IPR050654">
    <property type="entry name" value="AChE-related_enzymes"/>
</dbReference>
<proteinExistence type="inferred from homology"/>
<sequence>MKLLNIDAWILASILVTSLEARHVSPQPRDSSTAPVVLTTSGTVRGVLDPENGVSAYLGIPYAVPPVGALRWQAPRPYLSNAEIDATHFGFSCYQSSPTAAEPSTPGPESNITEAGFAMLLAMSTYGLPESEDCLTLNVWAKKSTLPSRPKAVMLFVHGGSFVAGSSAMPSQNGRSLAAEHADEIIVVSINYRLNILGFPGSPALPRQNLGVLDARMALEWVRDNIAQFGGDPERITLFGQSAGGSMTDILSYAYPDDPIAAGFIMMSGFAQDFGLQGVDAAMKSWDQAAVNAGCSHPHNPSVSTATTSAAASSTLLTPVAAHDSGDQAQSDILACMLSLPAVSLISAIPLDGISSAGLPFGPVTDDILVFTNYTAHGPATRPVLLGTADREADLYRFILPPDLTPPQEVLDSITDSTFTCPAALRAGKSRRLGNPTWRYRWFGNFPNTILAYEPFTTGAWHGSDVPSIFDTIPQSPIPNTPEQDAVMAYHRGAFVAFAKDPAHGLDTYFTCSDYGAVARGRGWPHYHPGEQTLVRIGYENRTGTNLAMGAEYDGGC</sequence>
<dbReference type="EC" id="3.1.1.-" evidence="3"/>
<dbReference type="SUPFAM" id="SSF53474">
    <property type="entry name" value="alpha/beta-Hydrolases"/>
    <property type="match status" value="1"/>
</dbReference>
<evidence type="ECO:0000256" key="2">
    <source>
        <dbReference type="ARBA" id="ARBA00022801"/>
    </source>
</evidence>
<dbReference type="Gene3D" id="3.40.50.1820">
    <property type="entry name" value="alpha/beta hydrolase"/>
    <property type="match status" value="2"/>
</dbReference>
<organism evidence="5 6">
    <name type="scientific">Microdochium bolleyi</name>
    <dbReference type="NCBI Taxonomy" id="196109"/>
    <lineage>
        <taxon>Eukaryota</taxon>
        <taxon>Fungi</taxon>
        <taxon>Dikarya</taxon>
        <taxon>Ascomycota</taxon>
        <taxon>Pezizomycotina</taxon>
        <taxon>Sordariomycetes</taxon>
        <taxon>Xylariomycetidae</taxon>
        <taxon>Xylariales</taxon>
        <taxon>Microdochiaceae</taxon>
        <taxon>Microdochium</taxon>
    </lineage>
</organism>
<evidence type="ECO:0000259" key="4">
    <source>
        <dbReference type="Pfam" id="PF00135"/>
    </source>
</evidence>
<dbReference type="STRING" id="196109.A0A136J880"/>
<dbReference type="PANTHER" id="PTHR43918:SF4">
    <property type="entry name" value="CARBOXYLIC ESTER HYDROLASE"/>
    <property type="match status" value="1"/>
</dbReference>
<dbReference type="InterPro" id="IPR029058">
    <property type="entry name" value="AB_hydrolase_fold"/>
</dbReference>
<gene>
    <name evidence="5" type="ORF">Micbo1qcDRAFT_222990</name>
</gene>
<dbReference type="InterPro" id="IPR002018">
    <property type="entry name" value="CarbesteraseB"/>
</dbReference>
<dbReference type="PROSITE" id="PS00122">
    <property type="entry name" value="CARBOXYLESTERASE_B_1"/>
    <property type="match status" value="1"/>
</dbReference>
<dbReference type="OrthoDB" id="408631at2759"/>
<dbReference type="ESTHER" id="9pezi-a0a136j880">
    <property type="family name" value="Fungal_carboxylesterase_lipase"/>
</dbReference>
<keyword evidence="2 3" id="KW-0378">Hydrolase</keyword>
<dbReference type="Pfam" id="PF00135">
    <property type="entry name" value="COesterase"/>
    <property type="match status" value="2"/>
</dbReference>
<dbReference type="InterPro" id="IPR019826">
    <property type="entry name" value="Carboxylesterase_B_AS"/>
</dbReference>
<keyword evidence="6" id="KW-1185">Reference proteome</keyword>
<feature type="domain" description="Carboxylesterase type B" evidence="4">
    <location>
        <begin position="408"/>
        <end position="544"/>
    </location>
</feature>